<gene>
    <name evidence="1" type="ORF">RW095_13920</name>
</gene>
<reference evidence="1 2" key="1">
    <citation type="submission" date="2023-10" db="EMBL/GenBank/DDBJ databases">
        <title>Surface-active antibiotics is a multifunctional adaptation for post-fire microbes.</title>
        <authorList>
            <person name="Liu M.D."/>
            <person name="Du Y."/>
            <person name="Koupaei S.K."/>
            <person name="Kim N.R."/>
            <person name="Zhang W."/>
            <person name="Traxler M.F."/>
        </authorList>
    </citation>
    <scope>NUCLEOTIDE SEQUENCE [LARGE SCALE GENOMIC DNA]</scope>
    <source>
        <strain evidence="1 2">F3</strain>
    </source>
</reference>
<keyword evidence="2" id="KW-1185">Reference proteome</keyword>
<dbReference type="Proteomes" id="UP001302652">
    <property type="component" value="Chromosome 2"/>
</dbReference>
<sequence>MNKPTPLSPEDLNRVTRLKTRDDCIQFAKNVDAIRPNLAIAARRHGIGVAA</sequence>
<dbReference type="RefSeq" id="WP_317019543.1">
    <property type="nucleotide sequence ID" value="NZ_CP136512.1"/>
</dbReference>
<protein>
    <submittedName>
        <fullName evidence="1">Uncharacterized protein</fullName>
    </submittedName>
</protein>
<evidence type="ECO:0000313" key="2">
    <source>
        <dbReference type="Proteomes" id="UP001302652"/>
    </source>
</evidence>
<proteinExistence type="predicted"/>
<name>A0ABZ0EK65_9BURK</name>
<evidence type="ECO:0000313" key="1">
    <source>
        <dbReference type="EMBL" id="WOD16956.1"/>
    </source>
</evidence>
<dbReference type="EMBL" id="CP136512">
    <property type="protein sequence ID" value="WOD16956.1"/>
    <property type="molecule type" value="Genomic_DNA"/>
</dbReference>
<accession>A0ABZ0EK65</accession>
<organism evidence="1 2">
    <name type="scientific">Paraburkholderia kirstenboschensis</name>
    <dbReference type="NCBI Taxonomy" id="1245436"/>
    <lineage>
        <taxon>Bacteria</taxon>
        <taxon>Pseudomonadati</taxon>
        <taxon>Pseudomonadota</taxon>
        <taxon>Betaproteobacteria</taxon>
        <taxon>Burkholderiales</taxon>
        <taxon>Burkholderiaceae</taxon>
        <taxon>Paraburkholderia</taxon>
    </lineage>
</organism>